<sequence>MFRTALITALPIFIIGCGGSGDDSSEAAAIGNVVDTVAKTRQADLHFVNTTGDAIDYHIRHTLSEDTLFASTNKVTSNLDTQITPYMYRWNISDTVTVQIGIQDTNTQSITSEIESLLIKENDDRWVIAWLDEGKTEQYKVSSVTRNQSSEAGKYRVRVFSQADAQIITTASISFTDAKQGVVTPYLTVENCNGDLHFGAESIDICQLDIGKSYLLITNGEDLLMAAEE</sequence>
<keyword evidence="2" id="KW-1185">Reference proteome</keyword>
<proteinExistence type="predicted"/>
<dbReference type="EMBL" id="LVHF01000012">
    <property type="protein sequence ID" value="OAN17746.1"/>
    <property type="molecule type" value="Genomic_DNA"/>
</dbReference>
<dbReference type="Proteomes" id="UP000078503">
    <property type="component" value="Unassembled WGS sequence"/>
</dbReference>
<dbReference type="AlphaFoldDB" id="A0A178KKU4"/>
<organism evidence="1 2">
    <name type="scientific">Photobacterium jeanii</name>
    <dbReference type="NCBI Taxonomy" id="858640"/>
    <lineage>
        <taxon>Bacteria</taxon>
        <taxon>Pseudomonadati</taxon>
        <taxon>Pseudomonadota</taxon>
        <taxon>Gammaproteobacteria</taxon>
        <taxon>Vibrionales</taxon>
        <taxon>Vibrionaceae</taxon>
        <taxon>Photobacterium</taxon>
    </lineage>
</organism>
<protein>
    <recommendedName>
        <fullName evidence="3">Lipoprotein</fullName>
    </recommendedName>
</protein>
<evidence type="ECO:0000313" key="1">
    <source>
        <dbReference type="EMBL" id="OAN17746.1"/>
    </source>
</evidence>
<dbReference type="OrthoDB" id="6401453at2"/>
<dbReference type="PROSITE" id="PS51257">
    <property type="entry name" value="PROKAR_LIPOPROTEIN"/>
    <property type="match status" value="1"/>
</dbReference>
<evidence type="ECO:0008006" key="3">
    <source>
        <dbReference type="Google" id="ProtNLM"/>
    </source>
</evidence>
<dbReference type="RefSeq" id="WP_068326999.1">
    <property type="nucleotide sequence ID" value="NZ_LVHF01000012.1"/>
</dbReference>
<comment type="caution">
    <text evidence="1">The sequence shown here is derived from an EMBL/GenBank/DDBJ whole genome shotgun (WGS) entry which is preliminary data.</text>
</comment>
<evidence type="ECO:0000313" key="2">
    <source>
        <dbReference type="Proteomes" id="UP000078503"/>
    </source>
</evidence>
<reference evidence="1 2" key="1">
    <citation type="submission" date="2016-03" db="EMBL/GenBank/DDBJ databases">
        <title>Photobacterium proteolyticum sp. nov. a protease producing bacterium isolated from ocean sediments of Laizhou Bay.</title>
        <authorList>
            <person name="Li Y."/>
        </authorList>
    </citation>
    <scope>NUCLEOTIDE SEQUENCE [LARGE SCALE GENOMIC DNA]</scope>
    <source>
        <strain evidence="1 2">R-40508</strain>
    </source>
</reference>
<accession>A0A178KKU4</accession>
<gene>
    <name evidence="1" type="ORF">A3K86_02160</name>
</gene>
<name>A0A178KKU4_9GAMM</name>